<organism evidence="1 2">
    <name type="scientific">Calocera viscosa (strain TUFC12733)</name>
    <dbReference type="NCBI Taxonomy" id="1330018"/>
    <lineage>
        <taxon>Eukaryota</taxon>
        <taxon>Fungi</taxon>
        <taxon>Dikarya</taxon>
        <taxon>Basidiomycota</taxon>
        <taxon>Agaricomycotina</taxon>
        <taxon>Dacrymycetes</taxon>
        <taxon>Dacrymycetales</taxon>
        <taxon>Dacrymycetaceae</taxon>
        <taxon>Calocera</taxon>
    </lineage>
</organism>
<protein>
    <recommendedName>
        <fullName evidence="3">F-box domain-containing protein</fullName>
    </recommendedName>
</protein>
<sequence>MTHFYRGQYSSLQSLVLYDTGEDLEETQRLFFLSNGAHLTRIDFTSNGTARTRFCSLPIDSLSDLTHVAVLSKARPTAQWYSSLPSSVRHLHVRAYIHGEDVVSRLVKHLDDEVCGSSGVPFRYIHVDDWSWSDELENGSQRTGLMVGSAHKLGKRRGISLLDEKGLSLELSLKPVSNCALLDG</sequence>
<evidence type="ECO:0008006" key="3">
    <source>
        <dbReference type="Google" id="ProtNLM"/>
    </source>
</evidence>
<dbReference type="Proteomes" id="UP000076738">
    <property type="component" value="Unassembled WGS sequence"/>
</dbReference>
<dbReference type="AlphaFoldDB" id="A0A167KB13"/>
<evidence type="ECO:0000313" key="1">
    <source>
        <dbReference type="EMBL" id="KZO94455.1"/>
    </source>
</evidence>
<dbReference type="EMBL" id="KV417294">
    <property type="protein sequence ID" value="KZO94455.1"/>
    <property type="molecule type" value="Genomic_DNA"/>
</dbReference>
<keyword evidence="2" id="KW-1185">Reference proteome</keyword>
<name>A0A167KB13_CALVF</name>
<reference evidence="1 2" key="1">
    <citation type="journal article" date="2016" name="Mol. Biol. Evol.">
        <title>Comparative Genomics of Early-Diverging Mushroom-Forming Fungi Provides Insights into the Origins of Lignocellulose Decay Capabilities.</title>
        <authorList>
            <person name="Nagy L.G."/>
            <person name="Riley R."/>
            <person name="Tritt A."/>
            <person name="Adam C."/>
            <person name="Daum C."/>
            <person name="Floudas D."/>
            <person name="Sun H."/>
            <person name="Yadav J.S."/>
            <person name="Pangilinan J."/>
            <person name="Larsson K.H."/>
            <person name="Matsuura K."/>
            <person name="Barry K."/>
            <person name="Labutti K."/>
            <person name="Kuo R."/>
            <person name="Ohm R.A."/>
            <person name="Bhattacharya S.S."/>
            <person name="Shirouzu T."/>
            <person name="Yoshinaga Y."/>
            <person name="Martin F.M."/>
            <person name="Grigoriev I.V."/>
            <person name="Hibbett D.S."/>
        </authorList>
    </citation>
    <scope>NUCLEOTIDE SEQUENCE [LARGE SCALE GENOMIC DNA]</scope>
    <source>
        <strain evidence="1 2">TUFC12733</strain>
    </source>
</reference>
<gene>
    <name evidence="1" type="ORF">CALVIDRAFT_202561</name>
</gene>
<accession>A0A167KB13</accession>
<evidence type="ECO:0000313" key="2">
    <source>
        <dbReference type="Proteomes" id="UP000076738"/>
    </source>
</evidence>
<proteinExistence type="predicted"/>